<comment type="caution">
    <text evidence="1">The sequence shown here is derived from an EMBL/GenBank/DDBJ whole genome shotgun (WGS) entry which is preliminary data.</text>
</comment>
<sequence>MPDAIPSLPGLLGPQDVRATAAAIARAQEPSGAIPWFPGGHVDPWDHVECAMALLVGGEVDAAERAYGWLFASQRPDGTWPIRTVAGVVEDAGADTNMCAYVAVGVWHHWLVRRDEAFVRRAWPVVRAALDLVTALQLPFGGIAWARNAYGGVADTALVAGSSSIHHALACGLALAELLDAPQPEWELAAGRLGHALRAHEDLFDPKPRYSMDWYYPVLGGAVREADAAARIAARWDDFVVDGLGIRCVDDHPWVTGAETCELVMSLDAIGQRDRALGQLDAMQHLRDPDGSYWTGYVFADDARWPEECSTWTAAAVVLAVDALAGTTPGSDIFRGATLPSGFTDLGLECGCAPADDLRAGARAD</sequence>
<evidence type="ECO:0000313" key="2">
    <source>
        <dbReference type="Proteomes" id="UP000754710"/>
    </source>
</evidence>
<dbReference type="InterPro" id="IPR008928">
    <property type="entry name" value="6-hairpin_glycosidase_sf"/>
</dbReference>
<evidence type="ECO:0000313" key="1">
    <source>
        <dbReference type="EMBL" id="MBY9073538.1"/>
    </source>
</evidence>
<keyword evidence="2" id="KW-1185">Reference proteome</keyword>
<name>A0ABS7RHJ6_9ACTN</name>
<organism evidence="1 2">
    <name type="scientific">Nocardioides jiangsuensis</name>
    <dbReference type="NCBI Taxonomy" id="2866161"/>
    <lineage>
        <taxon>Bacteria</taxon>
        <taxon>Bacillati</taxon>
        <taxon>Actinomycetota</taxon>
        <taxon>Actinomycetes</taxon>
        <taxon>Propionibacteriales</taxon>
        <taxon>Nocardioidaceae</taxon>
        <taxon>Nocardioides</taxon>
    </lineage>
</organism>
<accession>A0ABS7RHJ6</accession>
<dbReference type="Gene3D" id="1.50.10.10">
    <property type="match status" value="1"/>
</dbReference>
<dbReference type="InterPro" id="IPR012341">
    <property type="entry name" value="6hp_glycosidase-like_sf"/>
</dbReference>
<dbReference type="Proteomes" id="UP000754710">
    <property type="component" value="Unassembled WGS sequence"/>
</dbReference>
<dbReference type="SUPFAM" id="SSF48208">
    <property type="entry name" value="Six-hairpin glycosidases"/>
    <property type="match status" value="1"/>
</dbReference>
<proteinExistence type="predicted"/>
<gene>
    <name evidence="1" type="ORF">K1X13_01765</name>
</gene>
<reference evidence="1 2" key="1">
    <citation type="submission" date="2021-08" db="EMBL/GenBank/DDBJ databases">
        <title>Nocardioides bacterium WL0053 sp. nov., isolated from the sediment.</title>
        <authorList>
            <person name="Wang L."/>
            <person name="Zhang D."/>
            <person name="Zhang A."/>
        </authorList>
    </citation>
    <scope>NUCLEOTIDE SEQUENCE [LARGE SCALE GENOMIC DNA]</scope>
    <source>
        <strain evidence="1 2">WL0053</strain>
    </source>
</reference>
<dbReference type="EMBL" id="JAIEZQ010000001">
    <property type="protein sequence ID" value="MBY9073538.1"/>
    <property type="molecule type" value="Genomic_DNA"/>
</dbReference>
<dbReference type="RefSeq" id="WP_221023325.1">
    <property type="nucleotide sequence ID" value="NZ_JAIEZQ010000001.1"/>
</dbReference>
<protein>
    <submittedName>
        <fullName evidence="1">Prenyltransferase</fullName>
    </submittedName>
</protein>